<feature type="non-terminal residue" evidence="2">
    <location>
        <position position="1"/>
    </location>
</feature>
<reference evidence="2" key="1">
    <citation type="submission" date="2020-02" db="EMBL/GenBank/DDBJ databases">
        <authorList>
            <person name="Meier V. D."/>
        </authorList>
    </citation>
    <scope>NUCLEOTIDE SEQUENCE</scope>
    <source>
        <strain evidence="2">AVDCRST_MAG04</strain>
    </source>
</reference>
<accession>A0A6J4IQL2</accession>
<proteinExistence type="predicted"/>
<feature type="compositionally biased region" description="Low complexity" evidence="1">
    <location>
        <begin position="1"/>
        <end position="10"/>
    </location>
</feature>
<evidence type="ECO:0000256" key="1">
    <source>
        <dbReference type="SAM" id="MobiDB-lite"/>
    </source>
</evidence>
<keyword evidence="2" id="KW-0808">Transferase</keyword>
<feature type="region of interest" description="Disordered" evidence="1">
    <location>
        <begin position="48"/>
        <end position="88"/>
    </location>
</feature>
<feature type="region of interest" description="Disordered" evidence="1">
    <location>
        <begin position="1"/>
        <end position="26"/>
    </location>
</feature>
<organism evidence="2">
    <name type="scientific">uncultured Acetobacteraceae bacterium</name>
    <dbReference type="NCBI Taxonomy" id="169975"/>
    <lineage>
        <taxon>Bacteria</taxon>
        <taxon>Pseudomonadati</taxon>
        <taxon>Pseudomonadota</taxon>
        <taxon>Alphaproteobacteria</taxon>
        <taxon>Acetobacterales</taxon>
        <taxon>Acetobacteraceae</taxon>
        <taxon>environmental samples</taxon>
    </lineage>
</organism>
<feature type="compositionally biased region" description="Basic and acidic residues" evidence="1">
    <location>
        <begin position="73"/>
        <end position="82"/>
    </location>
</feature>
<dbReference type="GO" id="GO:0016740">
    <property type="term" value="F:transferase activity"/>
    <property type="evidence" value="ECO:0007669"/>
    <property type="project" value="UniProtKB-KW"/>
</dbReference>
<feature type="compositionally biased region" description="Basic and acidic residues" evidence="1">
    <location>
        <begin position="50"/>
        <end position="63"/>
    </location>
</feature>
<protein>
    <submittedName>
        <fullName evidence="2">Phosphonate utilization associated acetyltransferase</fullName>
    </submittedName>
</protein>
<dbReference type="EMBL" id="CADCTL010000175">
    <property type="protein sequence ID" value="CAA9259156.1"/>
    <property type="molecule type" value="Genomic_DNA"/>
</dbReference>
<gene>
    <name evidence="2" type="ORF">AVDCRST_MAG04-2481</name>
</gene>
<feature type="region of interest" description="Disordered" evidence="1">
    <location>
        <begin position="104"/>
        <end position="157"/>
    </location>
</feature>
<feature type="compositionally biased region" description="Gly residues" evidence="1">
    <location>
        <begin position="141"/>
        <end position="157"/>
    </location>
</feature>
<name>A0A6J4IQL2_9PROT</name>
<evidence type="ECO:0000313" key="2">
    <source>
        <dbReference type="EMBL" id="CAA9259156.1"/>
    </source>
</evidence>
<dbReference type="AlphaFoldDB" id="A0A6J4IQL2"/>
<feature type="compositionally biased region" description="Basic residues" evidence="1">
    <location>
        <begin position="121"/>
        <end position="140"/>
    </location>
</feature>
<feature type="non-terminal residue" evidence="2">
    <location>
        <position position="210"/>
    </location>
</feature>
<sequence>GGRAQAAARPRSGHHPPHGPAAREPGRALVRAVRRCEPFVQHARRLVLPDGRRPSGARGDRQVLRRGSRRAHQRAEPPDGAREPPPLHLRAGVLLRRRGARRGLLRGAGGGARDGRQRRLDRARRHRAAGRFGGRRRRAGGGRGGDAGRGALRGGGRRAGAVPALAVSAQNCGTAGRLGVVGLAGGAAARSAGRFPRSAGGGVPRAAQRV</sequence>